<evidence type="ECO:0000313" key="2">
    <source>
        <dbReference type="EMBL" id="QSZ67252.1"/>
    </source>
</evidence>
<name>A0A8A3S5B7_9EURY</name>
<dbReference type="KEGG" id="maqe:RJ40_06925"/>
<keyword evidence="1" id="KW-1133">Transmembrane helix</keyword>
<organism evidence="2 3">
    <name type="scientific">Methanofollis aquaemaris</name>
    <dbReference type="NCBI Taxonomy" id="126734"/>
    <lineage>
        <taxon>Archaea</taxon>
        <taxon>Methanobacteriati</taxon>
        <taxon>Methanobacteriota</taxon>
        <taxon>Stenosarchaea group</taxon>
        <taxon>Methanomicrobia</taxon>
        <taxon>Methanomicrobiales</taxon>
        <taxon>Methanomicrobiaceae</taxon>
        <taxon>Methanofollis</taxon>
    </lineage>
</organism>
<proteinExistence type="predicted"/>
<accession>A0A8A3S5B7</accession>
<dbReference type="AlphaFoldDB" id="A0A8A3S5B7"/>
<gene>
    <name evidence="2" type="ORF">RJ40_06925</name>
</gene>
<dbReference type="Proteomes" id="UP001042704">
    <property type="component" value="Chromosome"/>
</dbReference>
<keyword evidence="1" id="KW-0812">Transmembrane</keyword>
<dbReference type="InterPro" id="IPR019235">
    <property type="entry name" value="DUF2178_TM"/>
</dbReference>
<reference evidence="2" key="1">
    <citation type="journal article" date="2001" name="Int. J. Syst. Evol. Microbiol.">
        <title>Methanofollis aquaemaris sp. nov., a methanogen isolated from an aquaculture fish pond.</title>
        <authorList>
            <person name="Lai M.C."/>
            <person name="Chen S.C."/>
        </authorList>
    </citation>
    <scope>NUCLEOTIDE SEQUENCE</scope>
    <source>
        <strain evidence="2">N2F9704</strain>
    </source>
</reference>
<dbReference type="EMBL" id="CP036172">
    <property type="protein sequence ID" value="QSZ67252.1"/>
    <property type="molecule type" value="Genomic_DNA"/>
</dbReference>
<dbReference type="Pfam" id="PF09946">
    <property type="entry name" value="DUF2178"/>
    <property type="match status" value="1"/>
</dbReference>
<feature type="transmembrane region" description="Helical" evidence="1">
    <location>
        <begin position="102"/>
        <end position="121"/>
    </location>
</feature>
<keyword evidence="1" id="KW-0472">Membrane</keyword>
<feature type="transmembrane region" description="Helical" evidence="1">
    <location>
        <begin position="5"/>
        <end position="24"/>
    </location>
</feature>
<evidence type="ECO:0000313" key="3">
    <source>
        <dbReference type="Proteomes" id="UP001042704"/>
    </source>
</evidence>
<dbReference type="GeneID" id="76424083"/>
<protein>
    <submittedName>
        <fullName evidence="2">DUF2178 domain-containing protein</fullName>
    </submittedName>
</protein>
<evidence type="ECO:0000256" key="1">
    <source>
        <dbReference type="SAM" id="Phobius"/>
    </source>
</evidence>
<sequence length="126" mass="13563">MKTQYLLQICAGVPVAAAGIALTLTGTDTTLSSALIVVGTGMVTLGIFRHRRFGDGIESDERTESIDARAATRSWFVTLLFLCTLFGVNELGLLAFDIRTTILATILVMALSGMIFSWHLARRVAA</sequence>
<dbReference type="RefSeq" id="WP_265580141.1">
    <property type="nucleotide sequence ID" value="NZ_CP036172.1"/>
</dbReference>
<feature type="transmembrane region" description="Helical" evidence="1">
    <location>
        <begin position="30"/>
        <end position="48"/>
    </location>
</feature>
<keyword evidence="3" id="KW-1185">Reference proteome</keyword>
<reference evidence="2" key="2">
    <citation type="submission" date="2019-02" db="EMBL/GenBank/DDBJ databases">
        <authorList>
            <person name="Chen S.-C."/>
            <person name="Chien H.-H."/>
            <person name="Lai M.-C."/>
        </authorList>
    </citation>
    <scope>NUCLEOTIDE SEQUENCE</scope>
    <source>
        <strain evidence="2">N2F9704</strain>
    </source>
</reference>
<feature type="transmembrane region" description="Helical" evidence="1">
    <location>
        <begin position="75"/>
        <end position="96"/>
    </location>
</feature>